<proteinExistence type="predicted"/>
<accession>A0A2P2NB34</accession>
<organism evidence="1">
    <name type="scientific">Rhizophora mucronata</name>
    <name type="common">Asiatic mangrove</name>
    <dbReference type="NCBI Taxonomy" id="61149"/>
    <lineage>
        <taxon>Eukaryota</taxon>
        <taxon>Viridiplantae</taxon>
        <taxon>Streptophyta</taxon>
        <taxon>Embryophyta</taxon>
        <taxon>Tracheophyta</taxon>
        <taxon>Spermatophyta</taxon>
        <taxon>Magnoliopsida</taxon>
        <taxon>eudicotyledons</taxon>
        <taxon>Gunneridae</taxon>
        <taxon>Pentapetalae</taxon>
        <taxon>rosids</taxon>
        <taxon>fabids</taxon>
        <taxon>Malpighiales</taxon>
        <taxon>Rhizophoraceae</taxon>
        <taxon>Rhizophora</taxon>
    </lineage>
</organism>
<sequence length="26" mass="2868">MFKEQAQLKFDSSQLVAVTNIGINVS</sequence>
<reference evidence="1" key="1">
    <citation type="submission" date="2018-02" db="EMBL/GenBank/DDBJ databases">
        <title>Rhizophora mucronata_Transcriptome.</title>
        <authorList>
            <person name="Meera S.P."/>
            <person name="Sreeshan A."/>
            <person name="Augustine A."/>
        </authorList>
    </citation>
    <scope>NUCLEOTIDE SEQUENCE</scope>
    <source>
        <tissue evidence="1">Leaf</tissue>
    </source>
</reference>
<protein>
    <submittedName>
        <fullName evidence="1">Uncharacterized protein</fullName>
    </submittedName>
</protein>
<dbReference type="EMBL" id="GGEC01059210">
    <property type="protein sequence ID" value="MBX39694.1"/>
    <property type="molecule type" value="Transcribed_RNA"/>
</dbReference>
<name>A0A2P2NB34_RHIMU</name>
<evidence type="ECO:0000313" key="1">
    <source>
        <dbReference type="EMBL" id="MBX39694.1"/>
    </source>
</evidence>
<dbReference type="AlphaFoldDB" id="A0A2P2NB34"/>